<dbReference type="Proteomes" id="UP000309174">
    <property type="component" value="Unassembled WGS sequence"/>
</dbReference>
<organism evidence="10 11">
    <name type="scientific">Actinomadura soli</name>
    <dbReference type="NCBI Taxonomy" id="2508997"/>
    <lineage>
        <taxon>Bacteria</taxon>
        <taxon>Bacillati</taxon>
        <taxon>Actinomycetota</taxon>
        <taxon>Actinomycetes</taxon>
        <taxon>Streptosporangiales</taxon>
        <taxon>Thermomonosporaceae</taxon>
        <taxon>Actinomadura</taxon>
    </lineage>
</organism>
<dbReference type="AlphaFoldDB" id="A0A5C4J5Y1"/>
<feature type="transmembrane region" description="Helical" evidence="9">
    <location>
        <begin position="460"/>
        <end position="481"/>
    </location>
</feature>
<feature type="transmembrane region" description="Helical" evidence="9">
    <location>
        <begin position="325"/>
        <end position="350"/>
    </location>
</feature>
<evidence type="ECO:0000256" key="7">
    <source>
        <dbReference type="ARBA" id="ARBA00023136"/>
    </source>
</evidence>
<feature type="transmembrane region" description="Helical" evidence="9">
    <location>
        <begin position="239"/>
        <end position="257"/>
    </location>
</feature>
<evidence type="ECO:0000256" key="1">
    <source>
        <dbReference type="ARBA" id="ARBA00004651"/>
    </source>
</evidence>
<feature type="transmembrane region" description="Helical" evidence="9">
    <location>
        <begin position="137"/>
        <end position="160"/>
    </location>
</feature>
<dbReference type="GO" id="GO:0009252">
    <property type="term" value="P:peptidoglycan biosynthetic process"/>
    <property type="evidence" value="ECO:0007669"/>
    <property type="project" value="UniProtKB-KW"/>
</dbReference>
<evidence type="ECO:0000256" key="6">
    <source>
        <dbReference type="ARBA" id="ARBA00022989"/>
    </source>
</evidence>
<comment type="subcellular location">
    <subcellularLocation>
        <location evidence="1">Cell membrane</location>
        <topology evidence="1">Multi-pass membrane protein</topology>
    </subcellularLocation>
</comment>
<dbReference type="PRINTS" id="PR01806">
    <property type="entry name" value="VIRFACTRMVIN"/>
</dbReference>
<feature type="compositionally biased region" description="Polar residues" evidence="8">
    <location>
        <begin position="524"/>
        <end position="533"/>
    </location>
</feature>
<keyword evidence="6 9" id="KW-1133">Transmembrane helix</keyword>
<evidence type="ECO:0000313" key="11">
    <source>
        <dbReference type="Proteomes" id="UP000309174"/>
    </source>
</evidence>
<keyword evidence="3 9" id="KW-0812">Transmembrane</keyword>
<dbReference type="RefSeq" id="WP_138647940.1">
    <property type="nucleotide sequence ID" value="NZ_VCKW01000157.1"/>
</dbReference>
<dbReference type="InterPro" id="IPR004268">
    <property type="entry name" value="MurJ"/>
</dbReference>
<dbReference type="InterPro" id="IPR051050">
    <property type="entry name" value="Lipid_II_flippase_MurJ/MviN"/>
</dbReference>
<dbReference type="PANTHER" id="PTHR47019:SF1">
    <property type="entry name" value="LIPID II FLIPPASE MURJ"/>
    <property type="match status" value="1"/>
</dbReference>
<dbReference type="EMBL" id="VCKW01000157">
    <property type="protein sequence ID" value="TMQ92801.1"/>
    <property type="molecule type" value="Genomic_DNA"/>
</dbReference>
<dbReference type="GO" id="GO:0008360">
    <property type="term" value="P:regulation of cell shape"/>
    <property type="evidence" value="ECO:0007669"/>
    <property type="project" value="UniProtKB-KW"/>
</dbReference>
<dbReference type="GO" id="GO:0034204">
    <property type="term" value="P:lipid translocation"/>
    <property type="evidence" value="ECO:0007669"/>
    <property type="project" value="TreeGrafter"/>
</dbReference>
<keyword evidence="11" id="KW-1185">Reference proteome</keyword>
<dbReference type="OrthoDB" id="3695748at2"/>
<protein>
    <recommendedName>
        <fullName evidence="12">Peptidoglycan lipid II flippase</fullName>
    </recommendedName>
</protein>
<evidence type="ECO:0000256" key="4">
    <source>
        <dbReference type="ARBA" id="ARBA00022960"/>
    </source>
</evidence>
<evidence type="ECO:0000256" key="3">
    <source>
        <dbReference type="ARBA" id="ARBA00022692"/>
    </source>
</evidence>
<evidence type="ECO:0000256" key="9">
    <source>
        <dbReference type="SAM" id="Phobius"/>
    </source>
</evidence>
<keyword evidence="2" id="KW-1003">Cell membrane</keyword>
<dbReference type="GO" id="GO:0015648">
    <property type="term" value="F:lipid-linked peptidoglycan transporter activity"/>
    <property type="evidence" value="ECO:0007669"/>
    <property type="project" value="TreeGrafter"/>
</dbReference>
<feature type="transmembrane region" description="Helical" evidence="9">
    <location>
        <begin position="370"/>
        <end position="389"/>
    </location>
</feature>
<gene>
    <name evidence="10" type="ORF">ETD83_26585</name>
</gene>
<dbReference type="Pfam" id="PF03023">
    <property type="entry name" value="MurJ"/>
    <property type="match status" value="1"/>
</dbReference>
<evidence type="ECO:0000256" key="5">
    <source>
        <dbReference type="ARBA" id="ARBA00022984"/>
    </source>
</evidence>
<keyword evidence="5" id="KW-0573">Peptidoglycan synthesis</keyword>
<name>A0A5C4J5Y1_9ACTN</name>
<feature type="transmembrane region" description="Helical" evidence="9">
    <location>
        <begin position="286"/>
        <end position="305"/>
    </location>
</feature>
<feature type="transmembrane region" description="Helical" evidence="9">
    <location>
        <begin position="20"/>
        <end position="40"/>
    </location>
</feature>
<accession>A0A5C4J5Y1</accession>
<evidence type="ECO:0000256" key="2">
    <source>
        <dbReference type="ARBA" id="ARBA00022475"/>
    </source>
</evidence>
<dbReference type="GO" id="GO:0005886">
    <property type="term" value="C:plasma membrane"/>
    <property type="evidence" value="ECO:0007669"/>
    <property type="project" value="UniProtKB-SubCell"/>
</dbReference>
<keyword evidence="7 9" id="KW-0472">Membrane</keyword>
<evidence type="ECO:0008006" key="12">
    <source>
        <dbReference type="Google" id="ProtNLM"/>
    </source>
</evidence>
<feature type="transmembrane region" description="Helical" evidence="9">
    <location>
        <begin position="487"/>
        <end position="510"/>
    </location>
</feature>
<evidence type="ECO:0000256" key="8">
    <source>
        <dbReference type="SAM" id="MobiDB-lite"/>
    </source>
</evidence>
<feature type="transmembrane region" description="Helical" evidence="9">
    <location>
        <begin position="172"/>
        <end position="192"/>
    </location>
</feature>
<feature type="transmembrane region" description="Helical" evidence="9">
    <location>
        <begin position="102"/>
        <end position="125"/>
    </location>
</feature>
<feature type="transmembrane region" description="Helical" evidence="9">
    <location>
        <begin position="198"/>
        <end position="218"/>
    </location>
</feature>
<keyword evidence="4" id="KW-0133">Cell shape</keyword>
<sequence length="564" mass="56503">MTSASASASASAGNFAGTSVGRAAALSGVLIAAGTGLGFLRDLQMAHLFGASGSTDAFLVAWTIPETVSPLLIEDAMALLMIPAVTRLLARGGGLRPLVGTTLPRMILGLSVVTLALVAAAPVLVDALAPGLTERGPAIRCVRLTAITVVTFGVAGFMSATLRAHHRFGPPAAIYLAYNVGILALIAGLSGVVGVTSAAIGVACGSVLMIAVQVPAFVRCLRESRPRGAGGDARVQGDVDVWLGVAAVAPVVVYTVTRQAQVFVERFFGSELAAGSISHLNYAQKVAQVPMILSLLIVTVTFPRLARASADGDTGLVARRIQQDLAVASAMVLAATAFLIAFAPVVIKVLFEHGAFTAADTRSTASVMRVYALGLWGQMAVGLAARAFFAQRRPTWRPAAVLFGGLAVTAAIGGAFAASAGTVALAAANAAGITLAAVLLVAGLRRGVAPVALRRVAADVARLVLAAAGACAAGFAVAGALGGRMPAVVQLIAGGLATAAAFAVLIVLAGPGLVASWRGRIESGETSEPSDGTHTSERTGARAPGGGDPAGPAGADVPLGRSLR</sequence>
<comment type="caution">
    <text evidence="10">The sequence shown here is derived from an EMBL/GenBank/DDBJ whole genome shotgun (WGS) entry which is preliminary data.</text>
</comment>
<feature type="transmembrane region" description="Helical" evidence="9">
    <location>
        <begin position="426"/>
        <end position="448"/>
    </location>
</feature>
<dbReference type="PANTHER" id="PTHR47019">
    <property type="entry name" value="LIPID II FLIPPASE MURJ"/>
    <property type="match status" value="1"/>
</dbReference>
<reference evidence="10 11" key="1">
    <citation type="submission" date="2019-05" db="EMBL/GenBank/DDBJ databases">
        <title>Draft genome sequence of Actinomadura sp. 14C53.</title>
        <authorList>
            <person name="Saricaoglu S."/>
            <person name="Isik K."/>
        </authorList>
    </citation>
    <scope>NUCLEOTIDE SEQUENCE [LARGE SCALE GENOMIC DNA]</scope>
    <source>
        <strain evidence="10 11">14C53</strain>
    </source>
</reference>
<proteinExistence type="predicted"/>
<evidence type="ECO:0000313" key="10">
    <source>
        <dbReference type="EMBL" id="TMQ92801.1"/>
    </source>
</evidence>
<feature type="region of interest" description="Disordered" evidence="8">
    <location>
        <begin position="523"/>
        <end position="564"/>
    </location>
</feature>
<feature type="transmembrane region" description="Helical" evidence="9">
    <location>
        <begin position="401"/>
        <end position="420"/>
    </location>
</feature>